<dbReference type="PANTHER" id="PTHR20855">
    <property type="entry name" value="ADIPOR/PROGESTIN RECEPTOR-RELATED"/>
    <property type="match status" value="1"/>
</dbReference>
<dbReference type="Proteomes" id="UP000466104">
    <property type="component" value="Unassembled WGS sequence"/>
</dbReference>
<keyword evidence="5" id="KW-0862">Zinc</keyword>
<feature type="transmembrane region" description="Helical" evidence="6">
    <location>
        <begin position="139"/>
        <end position="156"/>
    </location>
</feature>
<feature type="transmembrane region" description="Helical" evidence="6">
    <location>
        <begin position="89"/>
        <end position="107"/>
    </location>
</feature>
<dbReference type="AlphaFoldDB" id="A0A7K0J9S7"/>
<comment type="caution">
    <text evidence="7">The sequence shown here is derived from an EMBL/GenBank/DDBJ whole genome shotgun (WGS) entry which is preliminary data.</text>
</comment>
<evidence type="ECO:0000256" key="3">
    <source>
        <dbReference type="ARBA" id="ARBA00022989"/>
    </source>
</evidence>
<feature type="transmembrane region" description="Helical" evidence="6">
    <location>
        <begin position="162"/>
        <end position="186"/>
    </location>
</feature>
<dbReference type="Pfam" id="PF03006">
    <property type="entry name" value="HlyIII"/>
    <property type="match status" value="1"/>
</dbReference>
<feature type="transmembrane region" description="Helical" evidence="6">
    <location>
        <begin position="113"/>
        <end position="132"/>
    </location>
</feature>
<organism evidence="7 8">
    <name type="scientific">Cutibacterium porci</name>
    <dbReference type="NCBI Taxonomy" id="2605781"/>
    <lineage>
        <taxon>Bacteria</taxon>
        <taxon>Bacillati</taxon>
        <taxon>Actinomycetota</taxon>
        <taxon>Actinomycetes</taxon>
        <taxon>Propionibacteriales</taxon>
        <taxon>Propionibacteriaceae</taxon>
        <taxon>Cutibacterium</taxon>
    </lineage>
</organism>
<comment type="subcellular location">
    <subcellularLocation>
        <location evidence="1">Membrane</location>
        <topology evidence="1">Multi-pass membrane protein</topology>
    </subcellularLocation>
</comment>
<dbReference type="PANTHER" id="PTHR20855:SF3">
    <property type="entry name" value="LD03007P"/>
    <property type="match status" value="1"/>
</dbReference>
<proteinExistence type="predicted"/>
<feature type="transmembrane region" description="Helical" evidence="6">
    <location>
        <begin position="50"/>
        <end position="69"/>
    </location>
</feature>
<feature type="transmembrane region" description="Helical" evidence="6">
    <location>
        <begin position="198"/>
        <end position="222"/>
    </location>
</feature>
<accession>A0A7K0J9S7</accession>
<protein>
    <submittedName>
        <fullName evidence="7">Hemolysin III family protein</fullName>
    </submittedName>
</protein>
<keyword evidence="4 6" id="KW-0472">Membrane</keyword>
<feature type="binding site" evidence="5">
    <location>
        <position position="204"/>
    </location>
    <ligand>
        <name>Zn(2+)</name>
        <dbReference type="ChEBI" id="CHEBI:29105"/>
    </ligand>
</feature>
<feature type="transmembrane region" description="Helical" evidence="6">
    <location>
        <begin position="21"/>
        <end position="44"/>
    </location>
</feature>
<evidence type="ECO:0000256" key="6">
    <source>
        <dbReference type="SAM" id="Phobius"/>
    </source>
</evidence>
<evidence type="ECO:0000256" key="5">
    <source>
        <dbReference type="PIRSR" id="PIRSR604254-1"/>
    </source>
</evidence>
<keyword evidence="2 6" id="KW-0812">Transmembrane</keyword>
<feature type="binding site" evidence="5">
    <location>
        <position position="200"/>
    </location>
    <ligand>
        <name>Zn(2+)</name>
        <dbReference type="ChEBI" id="CHEBI:29105"/>
    </ligand>
</feature>
<dbReference type="GO" id="GO:0016020">
    <property type="term" value="C:membrane"/>
    <property type="evidence" value="ECO:0007669"/>
    <property type="project" value="UniProtKB-SubCell"/>
</dbReference>
<feature type="binding site" evidence="5">
    <location>
        <position position="71"/>
    </location>
    <ligand>
        <name>Zn(2+)</name>
        <dbReference type="ChEBI" id="CHEBI:29105"/>
    </ligand>
</feature>
<evidence type="ECO:0000256" key="1">
    <source>
        <dbReference type="ARBA" id="ARBA00004141"/>
    </source>
</evidence>
<reference evidence="7 8" key="1">
    <citation type="submission" date="2019-08" db="EMBL/GenBank/DDBJ databases">
        <title>In-depth cultivation of the pig gut microbiome towards novel bacterial diversity and tailored functional studies.</title>
        <authorList>
            <person name="Wylensek D."/>
            <person name="Hitch T.C.A."/>
            <person name="Clavel T."/>
        </authorList>
    </citation>
    <scope>NUCLEOTIDE SEQUENCE [LARGE SCALE GENOMIC DNA]</scope>
    <source>
        <strain evidence="7 8">WCA-380-WT-3A</strain>
    </source>
</reference>
<keyword evidence="8" id="KW-1185">Reference proteome</keyword>
<evidence type="ECO:0000313" key="7">
    <source>
        <dbReference type="EMBL" id="MSS46727.1"/>
    </source>
</evidence>
<sequence>MTTGFSRKATDRGSRLPKPRLRGWVHTVMAPLMLLAGVGLMIATPTWGNRFAVGIWMLTGLELFGNSAIYHRVPWRAKVKDVLRRVDHANIAVFIAGTYTPLAAGLTTGASRVMLLSIIWVCALLGVAFRFVWNGVPRWASTVLYIVMGWTALWWLPQFWRAGGPAVVILILVGGVFYTVGAVAYARQRPNPSPTWFGFHEVFHSCTAVAAICHAVAIGLAVI</sequence>
<gene>
    <name evidence="7" type="ORF">FYJ43_12035</name>
</gene>
<keyword evidence="3 6" id="KW-1133">Transmembrane helix</keyword>
<evidence type="ECO:0000256" key="2">
    <source>
        <dbReference type="ARBA" id="ARBA00022692"/>
    </source>
</evidence>
<name>A0A7K0J9S7_9ACTN</name>
<dbReference type="RefSeq" id="WP_154565100.1">
    <property type="nucleotide sequence ID" value="NZ_VUMG01000005.1"/>
</dbReference>
<dbReference type="EMBL" id="VUMG01000005">
    <property type="protein sequence ID" value="MSS46727.1"/>
    <property type="molecule type" value="Genomic_DNA"/>
</dbReference>
<evidence type="ECO:0000313" key="8">
    <source>
        <dbReference type="Proteomes" id="UP000466104"/>
    </source>
</evidence>
<dbReference type="InterPro" id="IPR004254">
    <property type="entry name" value="AdipoR/HlyIII-related"/>
</dbReference>
<dbReference type="GO" id="GO:0046872">
    <property type="term" value="F:metal ion binding"/>
    <property type="evidence" value="ECO:0007669"/>
    <property type="project" value="UniProtKB-KW"/>
</dbReference>
<keyword evidence="5" id="KW-0479">Metal-binding</keyword>
<evidence type="ECO:0000256" key="4">
    <source>
        <dbReference type="ARBA" id="ARBA00023136"/>
    </source>
</evidence>